<feature type="domain" description="RNase H type-1" evidence="1">
    <location>
        <begin position="23"/>
        <end position="122"/>
    </location>
</feature>
<dbReference type="PROSITE" id="PS50879">
    <property type="entry name" value="RNASE_H_1"/>
    <property type="match status" value="1"/>
</dbReference>
<dbReference type="Gene3D" id="3.30.420.10">
    <property type="entry name" value="Ribonuclease H-like superfamily/Ribonuclease H"/>
    <property type="match status" value="1"/>
</dbReference>
<proteinExistence type="predicted"/>
<name>A0ABN7W489_GIGMA</name>
<sequence length="124" mass="14350">IYDTIEKCKEQLKTKRKIEILSLNDKIVIYTNGCCKDNEKGSLQSNNQAELYATIRAIETCENQDKVIEIKTDRYVVNAYLFEKLDFLITKRNGKIYFTHIFGHDGVIKNEITDKLTKKGAIIN</sequence>
<reference evidence="2 3" key="1">
    <citation type="submission" date="2021-06" db="EMBL/GenBank/DDBJ databases">
        <authorList>
            <person name="Kallberg Y."/>
            <person name="Tangrot J."/>
            <person name="Rosling A."/>
        </authorList>
    </citation>
    <scope>NUCLEOTIDE SEQUENCE [LARGE SCALE GENOMIC DNA]</scope>
    <source>
        <strain evidence="2 3">120-4 pot B 10/14</strain>
    </source>
</reference>
<dbReference type="InterPro" id="IPR036397">
    <property type="entry name" value="RNaseH_sf"/>
</dbReference>
<organism evidence="2 3">
    <name type="scientific">Gigaspora margarita</name>
    <dbReference type="NCBI Taxonomy" id="4874"/>
    <lineage>
        <taxon>Eukaryota</taxon>
        <taxon>Fungi</taxon>
        <taxon>Fungi incertae sedis</taxon>
        <taxon>Mucoromycota</taxon>
        <taxon>Glomeromycotina</taxon>
        <taxon>Glomeromycetes</taxon>
        <taxon>Diversisporales</taxon>
        <taxon>Gigasporaceae</taxon>
        <taxon>Gigaspora</taxon>
    </lineage>
</organism>
<evidence type="ECO:0000313" key="3">
    <source>
        <dbReference type="Proteomes" id="UP000789901"/>
    </source>
</evidence>
<dbReference type="InterPro" id="IPR002156">
    <property type="entry name" value="RNaseH_domain"/>
</dbReference>
<gene>
    <name evidence="2" type="ORF">GMARGA_LOCUS26433</name>
</gene>
<dbReference type="Proteomes" id="UP000789901">
    <property type="component" value="Unassembled WGS sequence"/>
</dbReference>
<keyword evidence="3" id="KW-1185">Reference proteome</keyword>
<dbReference type="SUPFAM" id="SSF53098">
    <property type="entry name" value="Ribonuclease H-like"/>
    <property type="match status" value="1"/>
</dbReference>
<evidence type="ECO:0000259" key="1">
    <source>
        <dbReference type="PROSITE" id="PS50879"/>
    </source>
</evidence>
<feature type="non-terminal residue" evidence="2">
    <location>
        <position position="1"/>
    </location>
</feature>
<evidence type="ECO:0000313" key="2">
    <source>
        <dbReference type="EMBL" id="CAG8816023.1"/>
    </source>
</evidence>
<dbReference type="InterPro" id="IPR012337">
    <property type="entry name" value="RNaseH-like_sf"/>
</dbReference>
<dbReference type="EMBL" id="CAJVQB010030772">
    <property type="protein sequence ID" value="CAG8816023.1"/>
    <property type="molecule type" value="Genomic_DNA"/>
</dbReference>
<comment type="caution">
    <text evidence="2">The sequence shown here is derived from an EMBL/GenBank/DDBJ whole genome shotgun (WGS) entry which is preliminary data.</text>
</comment>
<accession>A0ABN7W489</accession>
<protein>
    <submittedName>
        <fullName evidence="2">7278_t:CDS:1</fullName>
    </submittedName>
</protein>